<dbReference type="PANTHER" id="PTHR33165">
    <property type="entry name" value="F-BOX DOMAIN CONTAINING PROTEIN-LIKE-RELATED"/>
    <property type="match status" value="1"/>
</dbReference>
<dbReference type="EMBL" id="JAUUTY010000007">
    <property type="protein sequence ID" value="KAK1609706.1"/>
    <property type="molecule type" value="Genomic_DNA"/>
</dbReference>
<evidence type="ECO:0000313" key="2">
    <source>
        <dbReference type="Proteomes" id="UP001231189"/>
    </source>
</evidence>
<protein>
    <recommendedName>
        <fullName evidence="3">F-box domain-containing protein</fullName>
    </recommendedName>
</protein>
<dbReference type="AlphaFoldDB" id="A0AAD8QVI6"/>
<proteinExistence type="predicted"/>
<dbReference type="Gene3D" id="1.20.1280.50">
    <property type="match status" value="1"/>
</dbReference>
<name>A0AAD8QVI6_LOLMU</name>
<dbReference type="PANTHER" id="PTHR33165:SF33">
    <property type="entry name" value="DUF295 DOMAIN-CONTAINING PROTEIN"/>
    <property type="match status" value="1"/>
</dbReference>
<gene>
    <name evidence="1" type="ORF">QYE76_033379</name>
</gene>
<evidence type="ECO:0000313" key="1">
    <source>
        <dbReference type="EMBL" id="KAK1609706.1"/>
    </source>
</evidence>
<sequence>MEPVAQQQLHAAAAAGNDAPAAAADRPVCICTAGADAGDEERICNCTDKRDWQNLPPELVYKVADIVLRSEVRGYFRLRAVCKAWRNAAI</sequence>
<reference evidence="1" key="1">
    <citation type="submission" date="2023-07" db="EMBL/GenBank/DDBJ databases">
        <title>A chromosome-level genome assembly of Lolium multiflorum.</title>
        <authorList>
            <person name="Chen Y."/>
            <person name="Copetti D."/>
            <person name="Kolliker R."/>
            <person name="Studer B."/>
        </authorList>
    </citation>
    <scope>NUCLEOTIDE SEQUENCE</scope>
    <source>
        <strain evidence="1">02402/16</strain>
        <tissue evidence="1">Leaf</tissue>
    </source>
</reference>
<accession>A0AAD8QVI6</accession>
<dbReference type="SUPFAM" id="SSF81383">
    <property type="entry name" value="F-box domain"/>
    <property type="match status" value="1"/>
</dbReference>
<dbReference type="InterPro" id="IPR036047">
    <property type="entry name" value="F-box-like_dom_sf"/>
</dbReference>
<organism evidence="1 2">
    <name type="scientific">Lolium multiflorum</name>
    <name type="common">Italian ryegrass</name>
    <name type="synonym">Lolium perenne subsp. multiflorum</name>
    <dbReference type="NCBI Taxonomy" id="4521"/>
    <lineage>
        <taxon>Eukaryota</taxon>
        <taxon>Viridiplantae</taxon>
        <taxon>Streptophyta</taxon>
        <taxon>Embryophyta</taxon>
        <taxon>Tracheophyta</taxon>
        <taxon>Spermatophyta</taxon>
        <taxon>Magnoliopsida</taxon>
        <taxon>Liliopsida</taxon>
        <taxon>Poales</taxon>
        <taxon>Poaceae</taxon>
        <taxon>BOP clade</taxon>
        <taxon>Pooideae</taxon>
        <taxon>Poodae</taxon>
        <taxon>Poeae</taxon>
        <taxon>Poeae Chloroplast Group 2 (Poeae type)</taxon>
        <taxon>Loliodinae</taxon>
        <taxon>Loliinae</taxon>
        <taxon>Lolium</taxon>
    </lineage>
</organism>
<keyword evidence="2" id="KW-1185">Reference proteome</keyword>
<evidence type="ECO:0008006" key="3">
    <source>
        <dbReference type="Google" id="ProtNLM"/>
    </source>
</evidence>
<comment type="caution">
    <text evidence="1">The sequence shown here is derived from an EMBL/GenBank/DDBJ whole genome shotgun (WGS) entry which is preliminary data.</text>
</comment>
<dbReference type="Proteomes" id="UP001231189">
    <property type="component" value="Unassembled WGS sequence"/>
</dbReference>